<keyword evidence="3" id="KW-1185">Reference proteome</keyword>
<name>R0K4Y4_ANAPL</name>
<organism evidence="2 3">
    <name type="scientific">Anas platyrhynchos</name>
    <name type="common">Mallard</name>
    <name type="synonym">Anas boschas</name>
    <dbReference type="NCBI Taxonomy" id="8839"/>
    <lineage>
        <taxon>Eukaryota</taxon>
        <taxon>Metazoa</taxon>
        <taxon>Chordata</taxon>
        <taxon>Craniata</taxon>
        <taxon>Vertebrata</taxon>
        <taxon>Euteleostomi</taxon>
        <taxon>Archelosauria</taxon>
        <taxon>Archosauria</taxon>
        <taxon>Dinosauria</taxon>
        <taxon>Saurischia</taxon>
        <taxon>Theropoda</taxon>
        <taxon>Coelurosauria</taxon>
        <taxon>Aves</taxon>
        <taxon>Neognathae</taxon>
        <taxon>Galloanserae</taxon>
        <taxon>Anseriformes</taxon>
        <taxon>Anatidae</taxon>
        <taxon>Anatinae</taxon>
        <taxon>Anas</taxon>
    </lineage>
</organism>
<feature type="region of interest" description="Disordered" evidence="1">
    <location>
        <begin position="177"/>
        <end position="208"/>
    </location>
</feature>
<dbReference type="EMBL" id="KB742750">
    <property type="protein sequence ID" value="EOB04797.1"/>
    <property type="molecule type" value="Genomic_DNA"/>
</dbReference>
<sequence length="208" mass="22809">MFGYQQPSTSALDSPRTGLHPHKEGIHQNKRGITSKQTEPKEVKTCCSPGVSPTGSECCATEHALPASSSWHLCFAPLNKTGHSFVTSFYEQHRMCTPDSRHYQQPAKNRNNLGIIKGYPPQMVTDVLETLENSSQTTYRGRAGQADLCMRPSSLSTQLSGSKREAFYCQLQASPARPRAQPWPLLPSFTRRASLTPHSPDNGAVGAP</sequence>
<gene>
    <name evidence="2" type="ORF">Anapl_03268</name>
</gene>
<proteinExistence type="predicted"/>
<reference evidence="3" key="1">
    <citation type="journal article" date="2013" name="Nat. Genet.">
        <title>The duck genome and transcriptome provide insight into an avian influenza virus reservoir species.</title>
        <authorList>
            <person name="Huang Y."/>
            <person name="Li Y."/>
            <person name="Burt D.W."/>
            <person name="Chen H."/>
            <person name="Zhang Y."/>
            <person name="Qian W."/>
            <person name="Kim H."/>
            <person name="Gan S."/>
            <person name="Zhao Y."/>
            <person name="Li J."/>
            <person name="Yi K."/>
            <person name="Feng H."/>
            <person name="Zhu P."/>
            <person name="Li B."/>
            <person name="Liu Q."/>
            <person name="Fairley S."/>
            <person name="Magor K.E."/>
            <person name="Du Z."/>
            <person name="Hu X."/>
            <person name="Goodman L."/>
            <person name="Tafer H."/>
            <person name="Vignal A."/>
            <person name="Lee T."/>
            <person name="Kim K.W."/>
            <person name="Sheng Z."/>
            <person name="An Y."/>
            <person name="Searle S."/>
            <person name="Herrero J."/>
            <person name="Groenen M.A."/>
            <person name="Crooijmans R.P."/>
            <person name="Faraut T."/>
            <person name="Cai Q."/>
            <person name="Webster R.G."/>
            <person name="Aldridge J.R."/>
            <person name="Warren W.C."/>
            <person name="Bartschat S."/>
            <person name="Kehr S."/>
            <person name="Marz M."/>
            <person name="Stadler P.F."/>
            <person name="Smith J."/>
            <person name="Kraus R.H."/>
            <person name="Zhao Y."/>
            <person name="Ren L."/>
            <person name="Fei J."/>
            <person name="Morisson M."/>
            <person name="Kaiser P."/>
            <person name="Griffin D.K."/>
            <person name="Rao M."/>
            <person name="Pitel F."/>
            <person name="Wang J."/>
            <person name="Li N."/>
        </authorList>
    </citation>
    <scope>NUCLEOTIDE SEQUENCE [LARGE SCALE GENOMIC DNA]</scope>
</reference>
<evidence type="ECO:0000256" key="1">
    <source>
        <dbReference type="SAM" id="MobiDB-lite"/>
    </source>
</evidence>
<evidence type="ECO:0000313" key="2">
    <source>
        <dbReference type="EMBL" id="EOB04797.1"/>
    </source>
</evidence>
<evidence type="ECO:0000313" key="3">
    <source>
        <dbReference type="Proteomes" id="UP000296049"/>
    </source>
</evidence>
<feature type="region of interest" description="Disordered" evidence="1">
    <location>
        <begin position="1"/>
        <end position="36"/>
    </location>
</feature>
<dbReference type="Proteomes" id="UP000296049">
    <property type="component" value="Unassembled WGS sequence"/>
</dbReference>
<accession>R0K4Y4</accession>
<protein>
    <submittedName>
        <fullName evidence="2">Uncharacterized protein</fullName>
    </submittedName>
</protein>
<dbReference type="AlphaFoldDB" id="R0K4Y4"/>
<feature type="compositionally biased region" description="Polar residues" evidence="1">
    <location>
        <begin position="1"/>
        <end position="12"/>
    </location>
</feature>